<sequence length="113" mass="11916">MIGESETLWGRRRRETARRRRALLIVAAALGLLDLGMGTLVAADGIGTYRIVTVPEANGAGRAIPIDEESTRAILEGFEAVRDEPTAVAAGESKLEPWKEASHAAALAPGALP</sequence>
<dbReference type="EMBL" id="MFKF01000291">
    <property type="protein sequence ID" value="OGG46645.1"/>
    <property type="molecule type" value="Genomic_DNA"/>
</dbReference>
<reference evidence="1 2" key="1">
    <citation type="journal article" date="2016" name="Nat. Commun.">
        <title>Thousands of microbial genomes shed light on interconnected biogeochemical processes in an aquifer system.</title>
        <authorList>
            <person name="Anantharaman K."/>
            <person name="Brown C.T."/>
            <person name="Hug L.A."/>
            <person name="Sharon I."/>
            <person name="Castelle C.J."/>
            <person name="Probst A.J."/>
            <person name="Thomas B.C."/>
            <person name="Singh A."/>
            <person name="Wilkins M.J."/>
            <person name="Karaoz U."/>
            <person name="Brodie E.L."/>
            <person name="Williams K.H."/>
            <person name="Hubbard S.S."/>
            <person name="Banfield J.F."/>
        </authorList>
    </citation>
    <scope>NUCLEOTIDE SEQUENCE [LARGE SCALE GENOMIC DNA]</scope>
    <source>
        <strain evidence="2">RIFCSPLOWO2_12_FULL_64_10</strain>
    </source>
</reference>
<accession>A0A1F6CBN6</accession>
<organism evidence="1 2">
    <name type="scientific">Handelsmanbacteria sp. (strain RIFCSPLOWO2_12_FULL_64_10)</name>
    <dbReference type="NCBI Taxonomy" id="1817868"/>
    <lineage>
        <taxon>Bacteria</taxon>
        <taxon>Candidatus Handelsmaniibacteriota</taxon>
    </lineage>
</organism>
<gene>
    <name evidence="1" type="ORF">A3F84_29445</name>
</gene>
<name>A0A1F6CBN6_HANXR</name>
<protein>
    <submittedName>
        <fullName evidence="1">Uncharacterized protein</fullName>
    </submittedName>
</protein>
<proteinExistence type="predicted"/>
<comment type="caution">
    <text evidence="1">The sequence shown here is derived from an EMBL/GenBank/DDBJ whole genome shotgun (WGS) entry which is preliminary data.</text>
</comment>
<evidence type="ECO:0000313" key="1">
    <source>
        <dbReference type="EMBL" id="OGG46645.1"/>
    </source>
</evidence>
<dbReference type="Proteomes" id="UP000178606">
    <property type="component" value="Unassembled WGS sequence"/>
</dbReference>
<dbReference type="AlphaFoldDB" id="A0A1F6CBN6"/>
<evidence type="ECO:0000313" key="2">
    <source>
        <dbReference type="Proteomes" id="UP000178606"/>
    </source>
</evidence>